<comment type="caution">
    <text evidence="2">The sequence shown here is derived from an EMBL/GenBank/DDBJ whole genome shotgun (WGS) entry which is preliminary data.</text>
</comment>
<dbReference type="RefSeq" id="WP_186769867.1">
    <property type="nucleotide sequence ID" value="NZ_JACOMF010000006.1"/>
</dbReference>
<dbReference type="Gene3D" id="2.60.40.420">
    <property type="entry name" value="Cupredoxins - blue copper proteins"/>
    <property type="match status" value="1"/>
</dbReference>
<sequence>MGHTKAFGRRSLAGLALLGAPAGTAFAQGGGDLSRQAPIEVTVTLGTPDHHRFEPAQLRFRTGLLYRLVLRNPSQVPHYFTSEGLAASVWTRKAQVMGHSAAGQPMVLAEIKGALREIEVYPGQTAEWWFVPVQAGRFTDLRCEIRAADGRTHAEHGMRGEVVIE</sequence>
<name>A0A9X0UD24_9PROT</name>
<reference evidence="2" key="1">
    <citation type="submission" date="2020-08" db="EMBL/GenBank/DDBJ databases">
        <authorList>
            <person name="Hu Y."/>
            <person name="Nguyen S.V."/>
            <person name="Li F."/>
            <person name="Fanning S."/>
        </authorList>
    </citation>
    <scope>NUCLEOTIDE SEQUENCE</scope>
    <source>
        <strain evidence="2">SYSU D8009</strain>
    </source>
</reference>
<keyword evidence="3" id="KW-1185">Reference proteome</keyword>
<evidence type="ECO:0000313" key="2">
    <source>
        <dbReference type="EMBL" id="MBC4015088.1"/>
    </source>
</evidence>
<protein>
    <submittedName>
        <fullName evidence="2">Biphenyl 2,3-dioxygenase</fullName>
    </submittedName>
</protein>
<accession>A0A9X0UD24</accession>
<dbReference type="Proteomes" id="UP000600101">
    <property type="component" value="Unassembled WGS sequence"/>
</dbReference>
<dbReference type="SUPFAM" id="SSF49503">
    <property type="entry name" value="Cupredoxins"/>
    <property type="match status" value="1"/>
</dbReference>
<organism evidence="2 3">
    <name type="scientific">Siccirubricoccus deserti</name>
    <dbReference type="NCBI Taxonomy" id="2013562"/>
    <lineage>
        <taxon>Bacteria</taxon>
        <taxon>Pseudomonadati</taxon>
        <taxon>Pseudomonadota</taxon>
        <taxon>Alphaproteobacteria</taxon>
        <taxon>Acetobacterales</taxon>
        <taxon>Roseomonadaceae</taxon>
        <taxon>Siccirubricoccus</taxon>
    </lineage>
</organism>
<dbReference type="AlphaFoldDB" id="A0A9X0UD24"/>
<dbReference type="EMBL" id="JACOMF010000006">
    <property type="protein sequence ID" value="MBC4015088.1"/>
    <property type="molecule type" value="Genomic_DNA"/>
</dbReference>
<feature type="chain" id="PRO_5040955353" evidence="1">
    <location>
        <begin position="28"/>
        <end position="165"/>
    </location>
</feature>
<evidence type="ECO:0000313" key="3">
    <source>
        <dbReference type="Proteomes" id="UP000600101"/>
    </source>
</evidence>
<keyword evidence="1" id="KW-0732">Signal</keyword>
<feature type="signal peptide" evidence="1">
    <location>
        <begin position="1"/>
        <end position="27"/>
    </location>
</feature>
<proteinExistence type="predicted"/>
<gene>
    <name evidence="2" type="ORF">H7965_07090</name>
</gene>
<evidence type="ECO:0000256" key="1">
    <source>
        <dbReference type="SAM" id="SignalP"/>
    </source>
</evidence>
<dbReference type="InterPro" id="IPR008972">
    <property type="entry name" value="Cupredoxin"/>
</dbReference>